<comment type="caution">
    <text evidence="1">The sequence shown here is derived from an EMBL/GenBank/DDBJ whole genome shotgun (WGS) entry which is preliminary data.</text>
</comment>
<dbReference type="Proteomes" id="UP001140234">
    <property type="component" value="Unassembled WGS sequence"/>
</dbReference>
<dbReference type="EC" id="2.3.2.27" evidence="1"/>
<reference evidence="1" key="1">
    <citation type="submission" date="2022-07" db="EMBL/GenBank/DDBJ databases">
        <title>Phylogenomic reconstructions and comparative analyses of Kickxellomycotina fungi.</title>
        <authorList>
            <person name="Reynolds N.K."/>
            <person name="Stajich J.E."/>
            <person name="Barry K."/>
            <person name="Grigoriev I.V."/>
            <person name="Crous P."/>
            <person name="Smith M.E."/>
        </authorList>
    </citation>
    <scope>NUCLEOTIDE SEQUENCE</scope>
    <source>
        <strain evidence="1">CBS 109366</strain>
    </source>
</reference>
<dbReference type="EMBL" id="JANBUJ010002145">
    <property type="protein sequence ID" value="KAJ2765026.1"/>
    <property type="molecule type" value="Genomic_DNA"/>
</dbReference>
<name>A0ACC1JQ02_9FUNG</name>
<gene>
    <name evidence="1" type="primary">NOT4</name>
    <name evidence="1" type="ORF">IWQ57_004942</name>
</gene>
<sequence>ICRFCHNRLSEIYDGRCPACRRPYSEQTPRWKPISPAQVAKLKNEKRAKEREKREIESNSRRHLANVRVVQKNLVYVIGLPANLATEEILRSQDYFGQFGRINKIVINRRQGGSNSQHPTVGVYVTYAVRDDAARAINAVDGSMLEGRVLRATFGTTKYCSYYLRSIPCQNPGCMYLHEPGEEADSFTKEDLAANRAGFRESLQGAFDHDDER</sequence>
<accession>A0ACC1JQ02</accession>
<evidence type="ECO:0000313" key="1">
    <source>
        <dbReference type="EMBL" id="KAJ2765026.1"/>
    </source>
</evidence>
<keyword evidence="1" id="KW-0012">Acyltransferase</keyword>
<protein>
    <submittedName>
        <fullName evidence="1">Transcriptional repressor general negative regulator of transcription subunit 4</fullName>
        <ecNumber evidence="1">2.3.2.27</ecNumber>
    </submittedName>
</protein>
<proteinExistence type="predicted"/>
<keyword evidence="2" id="KW-1185">Reference proteome</keyword>
<keyword evidence="1" id="KW-0808">Transferase</keyword>
<evidence type="ECO:0000313" key="2">
    <source>
        <dbReference type="Proteomes" id="UP001140234"/>
    </source>
</evidence>
<organism evidence="1 2">
    <name type="scientific">Coemansia nantahalensis</name>
    <dbReference type="NCBI Taxonomy" id="2789366"/>
    <lineage>
        <taxon>Eukaryota</taxon>
        <taxon>Fungi</taxon>
        <taxon>Fungi incertae sedis</taxon>
        <taxon>Zoopagomycota</taxon>
        <taxon>Kickxellomycotina</taxon>
        <taxon>Kickxellomycetes</taxon>
        <taxon>Kickxellales</taxon>
        <taxon>Kickxellaceae</taxon>
        <taxon>Coemansia</taxon>
    </lineage>
</organism>
<feature type="non-terminal residue" evidence="1">
    <location>
        <position position="1"/>
    </location>
</feature>